<evidence type="ECO:0000259" key="3">
    <source>
        <dbReference type="Pfam" id="PF05193"/>
    </source>
</evidence>
<dbReference type="InterPro" id="IPR050361">
    <property type="entry name" value="MPP/UQCRC_Complex"/>
</dbReference>
<proteinExistence type="predicted"/>
<name>A0ABW6HQE5_9FLAO</name>
<dbReference type="SUPFAM" id="SSF63411">
    <property type="entry name" value="LuxS/MPP-like metallohydrolase"/>
    <property type="match status" value="2"/>
</dbReference>
<keyword evidence="1" id="KW-0732">Signal</keyword>
<protein>
    <submittedName>
        <fullName evidence="4">M16 family metallopeptidase</fullName>
    </submittedName>
</protein>
<evidence type="ECO:0000259" key="2">
    <source>
        <dbReference type="Pfam" id="PF00675"/>
    </source>
</evidence>
<feature type="domain" description="Peptidase M16 C-terminal" evidence="3">
    <location>
        <begin position="193"/>
        <end position="371"/>
    </location>
</feature>
<dbReference type="Pfam" id="PF05193">
    <property type="entry name" value="Peptidase_M16_C"/>
    <property type="match status" value="1"/>
</dbReference>
<dbReference type="PANTHER" id="PTHR11851:SF224">
    <property type="entry name" value="PROCESSING PROTEASE"/>
    <property type="match status" value="1"/>
</dbReference>
<feature type="signal peptide" evidence="1">
    <location>
        <begin position="1"/>
        <end position="23"/>
    </location>
</feature>
<dbReference type="Pfam" id="PF00675">
    <property type="entry name" value="Peptidase_M16"/>
    <property type="match status" value="1"/>
</dbReference>
<dbReference type="PANTHER" id="PTHR11851">
    <property type="entry name" value="METALLOPROTEASE"/>
    <property type="match status" value="1"/>
</dbReference>
<sequence>MESINKTILATCLLVLAHISLSAQSYKLPDYTTFKLSNGLTVYLMEKHNVPVISVSAILPAGAIYDNDKAGLASLTATALKHGTKNFTKTKLDEELDFIGANVNTYATKEYAGLSSNFAAKDKVKVLSIIKDLLLNPVFDPAEFNKEKSRLLVMLEQQKESPRSVIGSYFDAFLYGNHPYGNVISGINSTVSKLTVDDLMNFYKTNYKPDNSAISIVGDFNTKDMKGELTTLFSTWGKSTKEKENPALKTISVPTENRVLLVNKNDAKETTFYIGAPGISRNNPDFVAIEVVNTLFGGRFTSMLNDELRVNSGLTYGASSRFNTLKNGGSFVISTFTANKTTEAAIDKALEVIKKLHTNGLDEKSLTSAKNYVKGQFPPRYETAGQLSGLMTQMFWYNFDKSFIDNFEKNVDGLDLVKANQIISKYFPKDKFQFILVGKSAEIKKIAEKYGKVTEVDIKDEQKKVL</sequence>
<reference evidence="4 5" key="1">
    <citation type="submission" date="2024-06" db="EMBL/GenBank/DDBJ databases">
        <title>Flavobacterium spp. isolated from glacier.</title>
        <authorList>
            <person name="Han D."/>
        </authorList>
    </citation>
    <scope>NUCLEOTIDE SEQUENCE [LARGE SCALE GENOMIC DNA]</scope>
    <source>
        <strain evidence="4 5">LB3P45</strain>
    </source>
</reference>
<gene>
    <name evidence="4" type="ORF">ACFX5D_13870</name>
</gene>
<dbReference type="InterPro" id="IPR011765">
    <property type="entry name" value="Pept_M16_N"/>
</dbReference>
<evidence type="ECO:0000313" key="4">
    <source>
        <dbReference type="EMBL" id="MFE3849055.1"/>
    </source>
</evidence>
<feature type="domain" description="Peptidase M16 N-terminal" evidence="2">
    <location>
        <begin position="44"/>
        <end position="184"/>
    </location>
</feature>
<evidence type="ECO:0000313" key="5">
    <source>
        <dbReference type="Proteomes" id="UP001600039"/>
    </source>
</evidence>
<keyword evidence="5" id="KW-1185">Reference proteome</keyword>
<comment type="caution">
    <text evidence="4">The sequence shown here is derived from an EMBL/GenBank/DDBJ whole genome shotgun (WGS) entry which is preliminary data.</text>
</comment>
<dbReference type="RefSeq" id="WP_379858800.1">
    <property type="nucleotide sequence ID" value="NZ_JBHZQA010000010.1"/>
</dbReference>
<dbReference type="InterPro" id="IPR007863">
    <property type="entry name" value="Peptidase_M16_C"/>
</dbReference>
<accession>A0ABW6HQE5</accession>
<dbReference type="InterPro" id="IPR011249">
    <property type="entry name" value="Metalloenz_LuxS/M16"/>
</dbReference>
<dbReference type="Gene3D" id="3.30.830.10">
    <property type="entry name" value="Metalloenzyme, LuxS/M16 peptidase-like"/>
    <property type="match status" value="2"/>
</dbReference>
<organism evidence="4 5">
    <name type="scientific">Flavobacterium fructosi</name>
    <dbReference type="NCBI Taxonomy" id="3230416"/>
    <lineage>
        <taxon>Bacteria</taxon>
        <taxon>Pseudomonadati</taxon>
        <taxon>Bacteroidota</taxon>
        <taxon>Flavobacteriia</taxon>
        <taxon>Flavobacteriales</taxon>
        <taxon>Flavobacteriaceae</taxon>
        <taxon>Flavobacterium</taxon>
    </lineage>
</organism>
<evidence type="ECO:0000256" key="1">
    <source>
        <dbReference type="SAM" id="SignalP"/>
    </source>
</evidence>
<dbReference type="EMBL" id="JBHZQA010000010">
    <property type="protein sequence ID" value="MFE3849055.1"/>
    <property type="molecule type" value="Genomic_DNA"/>
</dbReference>
<dbReference type="Proteomes" id="UP001600039">
    <property type="component" value="Unassembled WGS sequence"/>
</dbReference>
<feature type="chain" id="PRO_5045065381" evidence="1">
    <location>
        <begin position="24"/>
        <end position="466"/>
    </location>
</feature>